<gene>
    <name evidence="4" type="ORF">C1J01_25370</name>
</gene>
<evidence type="ECO:0000256" key="1">
    <source>
        <dbReference type="ARBA" id="ARBA00022729"/>
    </source>
</evidence>
<dbReference type="Proteomes" id="UP000249304">
    <property type="component" value="Unassembled WGS sequence"/>
</dbReference>
<keyword evidence="5" id="KW-1185">Reference proteome</keyword>
<proteinExistence type="predicted"/>
<comment type="caution">
    <text evidence="4">The sequence shown here is derived from an EMBL/GenBank/DDBJ whole genome shotgun (WGS) entry which is preliminary data.</text>
</comment>
<evidence type="ECO:0000259" key="3">
    <source>
        <dbReference type="Pfam" id="PF11611"/>
    </source>
</evidence>
<evidence type="ECO:0000313" key="5">
    <source>
        <dbReference type="Proteomes" id="UP000249304"/>
    </source>
</evidence>
<feature type="region of interest" description="Disordered" evidence="2">
    <location>
        <begin position="1"/>
        <end position="37"/>
    </location>
</feature>
<evidence type="ECO:0000313" key="4">
    <source>
        <dbReference type="EMBL" id="PZG14995.1"/>
    </source>
</evidence>
<dbReference type="Gene3D" id="2.60.40.1240">
    <property type="match status" value="1"/>
</dbReference>
<name>A0A2W2EDE9_9ACTN</name>
<evidence type="ECO:0000256" key="2">
    <source>
        <dbReference type="SAM" id="MobiDB-lite"/>
    </source>
</evidence>
<keyword evidence="1" id="KW-0732">Signal</keyword>
<feature type="domain" description="DUF4352" evidence="3">
    <location>
        <begin position="54"/>
        <end position="156"/>
    </location>
</feature>
<dbReference type="EMBL" id="POUD01000115">
    <property type="protein sequence ID" value="PZG14995.1"/>
    <property type="molecule type" value="Genomic_DNA"/>
</dbReference>
<reference evidence="4 5" key="1">
    <citation type="submission" date="2018-01" db="EMBL/GenBank/DDBJ databases">
        <title>Draft genome sequence of Nonomuraea sp. KC333.</title>
        <authorList>
            <person name="Sahin N."/>
            <person name="Saygin H."/>
            <person name="Ay H."/>
        </authorList>
    </citation>
    <scope>NUCLEOTIDE SEQUENCE [LARGE SCALE GENOMIC DNA]</scope>
    <source>
        <strain evidence="4 5">KC333</strain>
    </source>
</reference>
<sequence>MPPPVQEPAEQPPEEPADEPADEPAEIGGEKAPLTGETGRTLTLKGMQEGSIVDVTVDQVFREVETTYPTIVPRSGNRLMAVQITLTNKSSLVYRDSPHMGASVVDSQDQEFEAGWEELANGRHFKGTLTLEPGDSGTGLVVFQVPEKAKVVTFKFGLDGGWAEQHGVWKLA</sequence>
<dbReference type="AlphaFoldDB" id="A0A2W2EDE9"/>
<protein>
    <recommendedName>
        <fullName evidence="3">DUF4352 domain-containing protein</fullName>
    </recommendedName>
</protein>
<dbReference type="Pfam" id="PF11611">
    <property type="entry name" value="DUF4352"/>
    <property type="match status" value="1"/>
</dbReference>
<dbReference type="InterPro" id="IPR029051">
    <property type="entry name" value="DUF4352"/>
</dbReference>
<organism evidence="4 5">
    <name type="scientific">Nonomuraea aridisoli</name>
    <dbReference type="NCBI Taxonomy" id="2070368"/>
    <lineage>
        <taxon>Bacteria</taxon>
        <taxon>Bacillati</taxon>
        <taxon>Actinomycetota</taxon>
        <taxon>Actinomycetes</taxon>
        <taxon>Streptosporangiales</taxon>
        <taxon>Streptosporangiaceae</taxon>
        <taxon>Nonomuraea</taxon>
    </lineage>
</organism>
<feature type="compositionally biased region" description="Acidic residues" evidence="2">
    <location>
        <begin position="12"/>
        <end position="25"/>
    </location>
</feature>
<dbReference type="InterPro" id="IPR029050">
    <property type="entry name" value="Immunoprotect_excell_Ig-like"/>
</dbReference>
<accession>A0A2W2EDE9</accession>